<keyword evidence="1" id="KW-1133">Transmembrane helix</keyword>
<dbReference type="RefSeq" id="WP_105735803.1">
    <property type="nucleotide sequence ID" value="NZ_PVBT01000006.1"/>
</dbReference>
<feature type="transmembrane region" description="Helical" evidence="1">
    <location>
        <begin position="220"/>
        <end position="238"/>
    </location>
</feature>
<keyword evidence="1" id="KW-0812">Transmembrane</keyword>
<evidence type="ECO:0000256" key="1">
    <source>
        <dbReference type="SAM" id="Phobius"/>
    </source>
</evidence>
<dbReference type="Pfam" id="PF09991">
    <property type="entry name" value="DUF2232"/>
    <property type="match status" value="1"/>
</dbReference>
<keyword evidence="1" id="KW-0472">Membrane</keyword>
<name>A0A2S9JE07_9HYPH</name>
<feature type="transmembrane region" description="Helical" evidence="1">
    <location>
        <begin position="75"/>
        <end position="96"/>
    </location>
</feature>
<comment type="caution">
    <text evidence="2">The sequence shown here is derived from an EMBL/GenBank/DDBJ whole genome shotgun (WGS) entry which is preliminary data.</text>
</comment>
<sequence>MKLTGTDIGIGVLAGLAAALLTTGVIVNSSLAMILLLFSPLPIFVAALGWGTACGFIAALTVAVAVSVIAAPTVAVVVVLITALPAAVGAYFTGLARPAAEIGGPKDVYVWYPLADTMLRLALVVAAGFIVIGVMIGFSADFARQLAQSLTQQLAVSNPELAANAELTQSMAQFVVRVLPALQPAAWLSIIIANLYIALRLTAASGKLRRPRDDWPRALRMPRPALVIFAVACAAAFLPGGPGYAATAVAGALGAGFILAGFGMLHARTRGATWRPFALWFAYLAVFLFVFALLVFLLAGLFDTSRNAPVSKAVNTDTPPNNDN</sequence>
<feature type="transmembrane region" description="Helical" evidence="1">
    <location>
        <begin position="12"/>
        <end position="38"/>
    </location>
</feature>
<protein>
    <submittedName>
        <fullName evidence="2">DUF2232 domain-containing protein</fullName>
    </submittedName>
</protein>
<gene>
    <name evidence="2" type="ORF">C5750_19460</name>
</gene>
<accession>A0A2S9JE07</accession>
<evidence type="ECO:0000313" key="3">
    <source>
        <dbReference type="Proteomes" id="UP000238563"/>
    </source>
</evidence>
<organism evidence="2 3">
    <name type="scientific">Phyllobacterium myrsinacearum</name>
    <dbReference type="NCBI Taxonomy" id="28101"/>
    <lineage>
        <taxon>Bacteria</taxon>
        <taxon>Pseudomonadati</taxon>
        <taxon>Pseudomonadota</taxon>
        <taxon>Alphaproteobacteria</taxon>
        <taxon>Hyphomicrobiales</taxon>
        <taxon>Phyllobacteriaceae</taxon>
        <taxon>Phyllobacterium</taxon>
    </lineage>
</organism>
<evidence type="ECO:0000313" key="2">
    <source>
        <dbReference type="EMBL" id="PRD51022.1"/>
    </source>
</evidence>
<dbReference type="Proteomes" id="UP000238563">
    <property type="component" value="Unassembled WGS sequence"/>
</dbReference>
<dbReference type="EMBL" id="PVBT01000006">
    <property type="protein sequence ID" value="PRD51022.1"/>
    <property type="molecule type" value="Genomic_DNA"/>
</dbReference>
<dbReference type="OrthoDB" id="8454704at2"/>
<keyword evidence="3" id="KW-1185">Reference proteome</keyword>
<reference evidence="2 3" key="1">
    <citation type="submission" date="2018-02" db="EMBL/GenBank/DDBJ databases">
        <title>The draft genome of Phyllobacterium myrsinacearum DSM5892.</title>
        <authorList>
            <person name="Li L."/>
            <person name="Liu L."/>
            <person name="Zhang X."/>
            <person name="Wang T."/>
        </authorList>
    </citation>
    <scope>NUCLEOTIDE SEQUENCE [LARGE SCALE GENOMIC DNA]</scope>
    <source>
        <strain evidence="2 3">DSM 5892</strain>
    </source>
</reference>
<proteinExistence type="predicted"/>
<feature type="transmembrane region" description="Helical" evidence="1">
    <location>
        <begin position="117"/>
        <end position="140"/>
    </location>
</feature>
<feature type="transmembrane region" description="Helical" evidence="1">
    <location>
        <begin position="45"/>
        <end position="69"/>
    </location>
</feature>
<dbReference type="InterPro" id="IPR018710">
    <property type="entry name" value="DUF2232"/>
</dbReference>
<dbReference type="AlphaFoldDB" id="A0A2S9JE07"/>
<feature type="transmembrane region" description="Helical" evidence="1">
    <location>
        <begin position="244"/>
        <end position="265"/>
    </location>
</feature>
<feature type="transmembrane region" description="Helical" evidence="1">
    <location>
        <begin position="277"/>
        <end position="302"/>
    </location>
</feature>